<dbReference type="PANTHER" id="PTHR43802:SF1">
    <property type="entry name" value="IP11341P-RELATED"/>
    <property type="match status" value="1"/>
</dbReference>
<dbReference type="InterPro" id="IPR001753">
    <property type="entry name" value="Enoyl-CoA_hydra/iso"/>
</dbReference>
<dbReference type="PROSITE" id="PS00166">
    <property type="entry name" value="ENOYL_COA_HYDRATASE"/>
    <property type="match status" value="1"/>
</dbReference>
<keyword evidence="4" id="KW-1185">Reference proteome</keyword>
<dbReference type="Proteomes" id="UP001365405">
    <property type="component" value="Unassembled WGS sequence"/>
</dbReference>
<gene>
    <name evidence="3" type="ORF">AACH10_08585</name>
</gene>
<accession>A0ABU9CEJ0</accession>
<evidence type="ECO:0000313" key="3">
    <source>
        <dbReference type="EMBL" id="MEK8050294.1"/>
    </source>
</evidence>
<dbReference type="InterPro" id="IPR029045">
    <property type="entry name" value="ClpP/crotonase-like_dom_sf"/>
</dbReference>
<dbReference type="Gene3D" id="3.90.226.10">
    <property type="entry name" value="2-enoyl-CoA Hydratase, Chain A, domain 1"/>
    <property type="match status" value="1"/>
</dbReference>
<protein>
    <submittedName>
        <fullName evidence="3">Crotonase/enoyl-CoA hydratase family protein</fullName>
    </submittedName>
</protein>
<dbReference type="SUPFAM" id="SSF52096">
    <property type="entry name" value="ClpP/crotonase"/>
    <property type="match status" value="1"/>
</dbReference>
<comment type="caution">
    <text evidence="3">The sequence shown here is derived from an EMBL/GenBank/DDBJ whole genome shotgun (WGS) entry which is preliminary data.</text>
</comment>
<dbReference type="InterPro" id="IPR018376">
    <property type="entry name" value="Enoyl-CoA_hyd/isom_CS"/>
</dbReference>
<dbReference type="RefSeq" id="WP_341409978.1">
    <property type="nucleotide sequence ID" value="NZ_JBBUTH010000004.1"/>
</dbReference>
<dbReference type="NCBIfam" id="NF006108">
    <property type="entry name" value="PRK08259.1"/>
    <property type="match status" value="1"/>
</dbReference>
<name>A0ABU9CEJ0_9BURK</name>
<reference evidence="3 4" key="1">
    <citation type="submission" date="2024-04" db="EMBL/GenBank/DDBJ databases">
        <title>Novel species of the genus Ideonella isolated from streams.</title>
        <authorList>
            <person name="Lu H."/>
        </authorList>
    </citation>
    <scope>NUCLEOTIDE SEQUENCE [LARGE SCALE GENOMIC DNA]</scope>
    <source>
        <strain evidence="3 4">DXS22W</strain>
    </source>
</reference>
<dbReference type="CDD" id="cd06558">
    <property type="entry name" value="crotonase-like"/>
    <property type="match status" value="1"/>
</dbReference>
<evidence type="ECO:0000256" key="1">
    <source>
        <dbReference type="ARBA" id="ARBA00005254"/>
    </source>
</evidence>
<dbReference type="Pfam" id="PF00378">
    <property type="entry name" value="ECH_1"/>
    <property type="match status" value="1"/>
</dbReference>
<dbReference type="EMBL" id="JBBUTH010000004">
    <property type="protein sequence ID" value="MEK8050294.1"/>
    <property type="molecule type" value="Genomic_DNA"/>
</dbReference>
<proteinExistence type="inferred from homology"/>
<dbReference type="PANTHER" id="PTHR43802">
    <property type="entry name" value="ENOYL-COA HYDRATASE"/>
    <property type="match status" value="1"/>
</dbReference>
<sequence>MTEPVTFSTDGPVATLTLYRPDCRNAVDGPTAALLRQAFERFEADDALAVAVLTGGGGQFCAGADLKAVADPARRNRVTPDGSGPGPMGPTRMAFGKPVIAAIEGHAVAGGLELALMCDLRVAAQGAVFGVFCRRWGVPLIDGGTVRLPRIVGQGRALDMILTGRAVDAAEALAMGLANRVVPDGHALAEAQALARQIAGFPQQCLRADRASALTQWDLDLPAALAQEGAGGAGMVLAEGVAGAARFAAGAGRHGRPA</sequence>
<evidence type="ECO:0000256" key="2">
    <source>
        <dbReference type="RuleBase" id="RU003707"/>
    </source>
</evidence>
<organism evidence="3 4">
    <name type="scientific">Pseudaquabacterium inlustre</name>
    <dbReference type="NCBI Taxonomy" id="2984192"/>
    <lineage>
        <taxon>Bacteria</taxon>
        <taxon>Pseudomonadati</taxon>
        <taxon>Pseudomonadota</taxon>
        <taxon>Betaproteobacteria</taxon>
        <taxon>Burkholderiales</taxon>
        <taxon>Sphaerotilaceae</taxon>
        <taxon>Pseudaquabacterium</taxon>
    </lineage>
</organism>
<dbReference type="Gene3D" id="1.10.287.2460">
    <property type="match status" value="1"/>
</dbReference>
<comment type="similarity">
    <text evidence="1 2">Belongs to the enoyl-CoA hydratase/isomerase family.</text>
</comment>
<evidence type="ECO:0000313" key="4">
    <source>
        <dbReference type="Proteomes" id="UP001365405"/>
    </source>
</evidence>